<proteinExistence type="predicted"/>
<evidence type="ECO:0000313" key="3">
    <source>
        <dbReference type="Proteomes" id="UP000005801"/>
    </source>
</evidence>
<dbReference type="STRING" id="391625.PPSIR1_00260"/>
<gene>
    <name evidence="2" type="ORF">PPSIR1_00260</name>
</gene>
<organism evidence="2 3">
    <name type="scientific">Plesiocystis pacifica SIR-1</name>
    <dbReference type="NCBI Taxonomy" id="391625"/>
    <lineage>
        <taxon>Bacteria</taxon>
        <taxon>Pseudomonadati</taxon>
        <taxon>Myxococcota</taxon>
        <taxon>Polyangia</taxon>
        <taxon>Nannocystales</taxon>
        <taxon>Nannocystaceae</taxon>
        <taxon>Plesiocystis</taxon>
    </lineage>
</organism>
<dbReference type="Proteomes" id="UP000005801">
    <property type="component" value="Unassembled WGS sequence"/>
</dbReference>
<keyword evidence="3" id="KW-1185">Reference proteome</keyword>
<feature type="region of interest" description="Disordered" evidence="1">
    <location>
        <begin position="13"/>
        <end position="53"/>
    </location>
</feature>
<evidence type="ECO:0000313" key="2">
    <source>
        <dbReference type="EMBL" id="EDM73628.1"/>
    </source>
</evidence>
<accession>A6GKH5</accession>
<dbReference type="EMBL" id="ABCS01000197">
    <property type="protein sequence ID" value="EDM73628.1"/>
    <property type="molecule type" value="Genomic_DNA"/>
</dbReference>
<reference evidence="2 3" key="1">
    <citation type="submission" date="2007-06" db="EMBL/GenBank/DDBJ databases">
        <authorList>
            <person name="Shimkets L."/>
            <person name="Ferriera S."/>
            <person name="Johnson J."/>
            <person name="Kravitz S."/>
            <person name="Beeson K."/>
            <person name="Sutton G."/>
            <person name="Rogers Y.-H."/>
            <person name="Friedman R."/>
            <person name="Frazier M."/>
            <person name="Venter J.C."/>
        </authorList>
    </citation>
    <scope>NUCLEOTIDE SEQUENCE [LARGE SCALE GENOMIC DNA]</scope>
    <source>
        <strain evidence="2 3">SIR-1</strain>
    </source>
</reference>
<dbReference type="AlphaFoldDB" id="A6GKH5"/>
<sequence length="262" mass="26522">MVLGLAGCTPGSIGIAEGGETAGDEVGESSGEGSGDGTTGSTESGSSEDEGETIPVVCDPWSSSCGADQKCAYFPDEGTNYCVPVTGSAPLGSSCIYSGELDGYDDCDAATVCANLIDTGSVTVGRCTARCQGSADDPICEPGLACHDASAQVLCLEGCDILLQDCPVLGEACYWIDESIGSLCLPAGDAPMLEACEHNQDCAPGLFCILAASLPGCEADSCCTPHCSLSEPDCSAIPGTECVEFYDDYWGYQEAGVCALPG</sequence>
<comment type="caution">
    <text evidence="2">The sequence shown here is derived from an EMBL/GenBank/DDBJ whole genome shotgun (WGS) entry which is preliminary data.</text>
</comment>
<name>A6GKH5_9BACT</name>
<protein>
    <submittedName>
        <fullName evidence="2">Uncharacterized protein</fullName>
    </submittedName>
</protein>
<evidence type="ECO:0000256" key="1">
    <source>
        <dbReference type="SAM" id="MobiDB-lite"/>
    </source>
</evidence>